<comment type="caution">
    <text evidence="4">The sequence shown here is derived from an EMBL/GenBank/DDBJ whole genome shotgun (WGS) entry which is preliminary data.</text>
</comment>
<dbReference type="Gene3D" id="3.40.1190.20">
    <property type="match status" value="1"/>
</dbReference>
<dbReference type="Proteomes" id="UP000533269">
    <property type="component" value="Unassembled WGS sequence"/>
</dbReference>
<dbReference type="SUPFAM" id="SSF53613">
    <property type="entry name" value="Ribokinase-like"/>
    <property type="match status" value="1"/>
</dbReference>
<dbReference type="AlphaFoldDB" id="A0A7W4XXD7"/>
<dbReference type="PANTHER" id="PTHR10584">
    <property type="entry name" value="SUGAR KINASE"/>
    <property type="match status" value="1"/>
</dbReference>
<evidence type="ECO:0000256" key="2">
    <source>
        <dbReference type="ARBA" id="ARBA00022777"/>
    </source>
</evidence>
<proteinExistence type="predicted"/>
<dbReference type="PRINTS" id="PR00990">
    <property type="entry name" value="RIBOKINASE"/>
</dbReference>
<evidence type="ECO:0000313" key="5">
    <source>
        <dbReference type="Proteomes" id="UP000533269"/>
    </source>
</evidence>
<evidence type="ECO:0000313" key="4">
    <source>
        <dbReference type="EMBL" id="MBB2901114.1"/>
    </source>
</evidence>
<evidence type="ECO:0000259" key="3">
    <source>
        <dbReference type="Pfam" id="PF00294"/>
    </source>
</evidence>
<reference evidence="4 5" key="2">
    <citation type="submission" date="2020-08" db="EMBL/GenBank/DDBJ databases">
        <authorList>
            <person name="Partida-Martinez L."/>
            <person name="Huntemann M."/>
            <person name="Clum A."/>
            <person name="Wang J."/>
            <person name="Palaniappan K."/>
            <person name="Ritter S."/>
            <person name="Chen I.-M."/>
            <person name="Stamatis D."/>
            <person name="Reddy T."/>
            <person name="O'Malley R."/>
            <person name="Daum C."/>
            <person name="Shapiro N."/>
            <person name="Ivanova N."/>
            <person name="Kyrpides N."/>
            <person name="Woyke T."/>
        </authorList>
    </citation>
    <scope>NUCLEOTIDE SEQUENCE [LARGE SCALE GENOMIC DNA]</scope>
    <source>
        <strain evidence="4 5">AS2.23</strain>
    </source>
</reference>
<evidence type="ECO:0000256" key="1">
    <source>
        <dbReference type="ARBA" id="ARBA00022679"/>
    </source>
</evidence>
<dbReference type="GO" id="GO:0005829">
    <property type="term" value="C:cytosol"/>
    <property type="evidence" value="ECO:0007669"/>
    <property type="project" value="TreeGrafter"/>
</dbReference>
<dbReference type="InterPro" id="IPR029056">
    <property type="entry name" value="Ribokinase-like"/>
</dbReference>
<dbReference type="EMBL" id="JACHVY010000001">
    <property type="protein sequence ID" value="MBB2901114.1"/>
    <property type="molecule type" value="Genomic_DNA"/>
</dbReference>
<keyword evidence="1" id="KW-0808">Transferase</keyword>
<dbReference type="InterPro" id="IPR002139">
    <property type="entry name" value="Ribo/fructo_kinase"/>
</dbReference>
<feature type="domain" description="Carbohydrate kinase PfkB" evidence="3">
    <location>
        <begin position="34"/>
        <end position="293"/>
    </location>
</feature>
<dbReference type="Pfam" id="PF00294">
    <property type="entry name" value="PfkB"/>
    <property type="match status" value="1"/>
</dbReference>
<organism evidence="4 5">
    <name type="scientific">Kineococcus radiotolerans</name>
    <dbReference type="NCBI Taxonomy" id="131568"/>
    <lineage>
        <taxon>Bacteria</taxon>
        <taxon>Bacillati</taxon>
        <taxon>Actinomycetota</taxon>
        <taxon>Actinomycetes</taxon>
        <taxon>Kineosporiales</taxon>
        <taxon>Kineosporiaceae</taxon>
        <taxon>Kineococcus</taxon>
    </lineage>
</organism>
<dbReference type="RefSeq" id="WP_183391100.1">
    <property type="nucleotide sequence ID" value="NZ_JACHVY010000001.1"/>
</dbReference>
<dbReference type="PANTHER" id="PTHR10584:SF157">
    <property type="entry name" value="SULFOFRUCTOSE KINASE"/>
    <property type="match status" value="1"/>
</dbReference>
<dbReference type="InterPro" id="IPR011611">
    <property type="entry name" value="PfkB_dom"/>
</dbReference>
<protein>
    <submittedName>
        <fullName evidence="4">Sugar/nucleoside kinase (Ribokinase family)</fullName>
    </submittedName>
</protein>
<dbReference type="GO" id="GO:0006796">
    <property type="term" value="P:phosphate-containing compound metabolic process"/>
    <property type="evidence" value="ECO:0007669"/>
    <property type="project" value="UniProtKB-ARBA"/>
</dbReference>
<name>A0A7W4XXD7_KINRA</name>
<reference evidence="4 5" key="1">
    <citation type="submission" date="2020-08" db="EMBL/GenBank/DDBJ databases">
        <title>The Agave Microbiome: Exploring the role of microbial communities in plant adaptations to desert environments.</title>
        <authorList>
            <person name="Partida-Martinez L.P."/>
        </authorList>
    </citation>
    <scope>NUCLEOTIDE SEQUENCE [LARGE SCALE GENOMIC DNA]</scope>
    <source>
        <strain evidence="4 5">AS2.23</strain>
    </source>
</reference>
<dbReference type="GO" id="GO:0016301">
    <property type="term" value="F:kinase activity"/>
    <property type="evidence" value="ECO:0007669"/>
    <property type="project" value="UniProtKB-KW"/>
</dbReference>
<gene>
    <name evidence="4" type="ORF">FHR75_001902</name>
</gene>
<accession>A0A7W4XXD7</accession>
<sequence length="324" mass="33073">MTELDLVFGGRVFCDLVMSGVEAPAPGAEVFADGFTVTAGGTATRAVAGARLGFGTALVGAVGADLFGAAVRTQLAAEPRLRLDWLAELPEARTAVTVALTNAAERSFVTYEERATWLTDTLPPSAAGPLPAAAACHVGIAEGVPTWVGDLRRAGTFVVGGVGWDGTGRWDPATLDALADLDAFVPNEDEARLYTRTADADAALEALATRTGLVVVTRGARGAIALDAGTGERCEVLAPPVAALDPTGAGDCFVAALCGARTAGWDLRTGVAFAVLSASLSVQRPGGASSAPTAAELRARVRAGLEHDDLPAGDWDAVLEHLSR</sequence>
<keyword evidence="2 4" id="KW-0418">Kinase</keyword>